<protein>
    <submittedName>
        <fullName evidence="13">Disintegrin and metalloproteinase domain-containing protein 12-like protein</fullName>
    </submittedName>
</protein>
<feature type="transmembrane region" description="Helical" evidence="8">
    <location>
        <begin position="550"/>
        <end position="575"/>
    </location>
</feature>
<dbReference type="PANTHER" id="PTHR11905">
    <property type="entry name" value="ADAM A DISINTEGRIN AND METALLOPROTEASE DOMAIN"/>
    <property type="match status" value="1"/>
</dbReference>
<dbReference type="InterPro" id="IPR034027">
    <property type="entry name" value="Reprolysin_adamalysin"/>
</dbReference>
<dbReference type="EMBL" id="NCKU01002780">
    <property type="protein sequence ID" value="RWS08801.1"/>
    <property type="molecule type" value="Genomic_DNA"/>
</dbReference>
<dbReference type="PROSITE" id="PS50215">
    <property type="entry name" value="ADAM_MEPRO"/>
    <property type="match status" value="1"/>
</dbReference>
<dbReference type="Pfam" id="PF08516">
    <property type="entry name" value="ADAM_CR"/>
    <property type="match status" value="1"/>
</dbReference>
<dbReference type="PROSITE" id="PS50214">
    <property type="entry name" value="DISINTEGRIN_2"/>
    <property type="match status" value="1"/>
</dbReference>
<dbReference type="Pfam" id="PF01421">
    <property type="entry name" value="Reprolysin"/>
    <property type="match status" value="1"/>
</dbReference>
<feature type="disulfide bond" evidence="7">
    <location>
        <begin position="236"/>
        <end position="260"/>
    </location>
</feature>
<dbReference type="FunFam" id="3.40.390.10:FF:000002">
    <property type="entry name" value="Disintegrin and metalloproteinase domain-containing protein 22"/>
    <property type="match status" value="1"/>
</dbReference>
<evidence type="ECO:0000259" key="9">
    <source>
        <dbReference type="PROSITE" id="PS50214"/>
    </source>
</evidence>
<dbReference type="InterPro" id="IPR001590">
    <property type="entry name" value="Peptidase_M12B"/>
</dbReference>
<feature type="domain" description="Disintegrin" evidence="9">
    <location>
        <begin position="286"/>
        <end position="371"/>
    </location>
</feature>
<keyword evidence="5 7" id="KW-1015">Disulfide bond</keyword>
<dbReference type="GO" id="GO:0006508">
    <property type="term" value="P:proteolysis"/>
    <property type="evidence" value="ECO:0007669"/>
    <property type="project" value="UniProtKB-KW"/>
</dbReference>
<dbReference type="EMBL" id="NCKU01003220">
    <property type="protein sequence ID" value="RWS07942.1"/>
    <property type="molecule type" value="Genomic_DNA"/>
</dbReference>
<feature type="disulfide bond" evidence="7">
    <location>
        <begin position="238"/>
        <end position="243"/>
    </location>
</feature>
<keyword evidence="8" id="KW-0812">Transmembrane</keyword>
<keyword evidence="3 7" id="KW-0862">Zinc</keyword>
<evidence type="ECO:0000313" key="11">
    <source>
        <dbReference type="EMBL" id="RWS06491.1"/>
    </source>
</evidence>
<dbReference type="SUPFAM" id="SSF57552">
    <property type="entry name" value="Blood coagulation inhibitor (disintegrin)"/>
    <property type="match status" value="1"/>
</dbReference>
<dbReference type="CDD" id="cd04269">
    <property type="entry name" value="ZnMc_adamalysin_II_like"/>
    <property type="match status" value="1"/>
</dbReference>
<dbReference type="Proteomes" id="UP000285301">
    <property type="component" value="Unassembled WGS sequence"/>
</dbReference>
<evidence type="ECO:0000313" key="15">
    <source>
        <dbReference type="Proteomes" id="UP000285301"/>
    </source>
</evidence>
<evidence type="ECO:0000256" key="1">
    <source>
        <dbReference type="ARBA" id="ARBA00022670"/>
    </source>
</evidence>
<dbReference type="OrthoDB" id="5951731at2759"/>
<evidence type="ECO:0000313" key="14">
    <source>
        <dbReference type="EMBL" id="RWS08801.1"/>
    </source>
</evidence>
<reference evidence="13" key="2">
    <citation type="submission" date="2018-11" db="EMBL/GenBank/DDBJ databases">
        <title>Trombidioid mite genomics.</title>
        <authorList>
            <person name="Dong X."/>
        </authorList>
    </citation>
    <scope>NUCLEOTIDE SEQUENCE</scope>
    <source>
        <strain evidence="13">UoL-WK</strain>
    </source>
</reference>
<keyword evidence="8" id="KW-1133">Transmembrane helix</keyword>
<sequence length="632" mass="72210">MIALSLCRNEISGLFVHQSVAYHLHFDPEERKNLIFRDSDFIEHFLRCDVRRKHRITKRSKRLSFKRFSNIHSSTLFLELILVNDYATFVNNGRSIEKVREENQKIANIVNVHFRELDLMVVLVDVVVWNKGDPISITTNTSTMLDDFLDYRRNSLNPRIKHDNAQLIIGKFSAKNNDIENRTKHTSGIAMLNVICNYDFSGGIVYDRSRIISFVAASITHEIGHNLGMEHDNASCRCAQSDCIMTSLHDMPYFVEWSNCSKNHMKSAFKNMNFECLRDTPLNVVGPSCGNGVLEQGEECDCDQTACLRCCDNKCKLKRGAECGTGVCCDFSKCKIINSNKICRWSGSECDLAEYCNGKSEFCPENERKPNGWNCSSGFCFDGSCVSGDEHCKTLWGANATIADDICFKFNQQGNVKGNCGFDHQNRSIACDQSNYRCGMFFCHTSSKKLTFSGKYSKYISLHRQFSSQGKMLECTGVIYVDKSNRYHPLLAPNGAWCATNEMCIDQRCVNTNEVINAFTRTLSSYLDDDYITDKSFTFETDTESTEKGFFAASIYTALTILFILMILVAFALYLNRKNSLIERKAKNIEKIEMREIEEKKSINTQNKILKRDHFQNSKRFQAKSIFDRKTV</sequence>
<dbReference type="GO" id="GO:0007229">
    <property type="term" value="P:integrin-mediated signaling pathway"/>
    <property type="evidence" value="ECO:0007669"/>
    <property type="project" value="UniProtKB-KW"/>
</dbReference>
<dbReference type="InterPro" id="IPR001762">
    <property type="entry name" value="Disintegrin_dom"/>
</dbReference>
<evidence type="ECO:0000256" key="6">
    <source>
        <dbReference type="PROSITE-ProRule" id="PRU00068"/>
    </source>
</evidence>
<dbReference type="STRING" id="1965070.A0A3S3NZB3"/>
<evidence type="ECO:0000256" key="5">
    <source>
        <dbReference type="ARBA" id="ARBA00023157"/>
    </source>
</evidence>
<keyword evidence="8" id="KW-0472">Membrane</keyword>
<dbReference type="GO" id="GO:0046872">
    <property type="term" value="F:metal ion binding"/>
    <property type="evidence" value="ECO:0007669"/>
    <property type="project" value="UniProtKB-KW"/>
</dbReference>
<feature type="binding site" evidence="7">
    <location>
        <position position="225"/>
    </location>
    <ligand>
        <name>Zn(2+)</name>
        <dbReference type="ChEBI" id="CHEBI:29105"/>
        <note>catalytic</note>
    </ligand>
</feature>
<dbReference type="PANTHER" id="PTHR11905:SF159">
    <property type="entry name" value="ADAM METALLOPROTEASE"/>
    <property type="match status" value="1"/>
</dbReference>
<evidence type="ECO:0000256" key="7">
    <source>
        <dbReference type="PROSITE-ProRule" id="PRU00276"/>
    </source>
</evidence>
<dbReference type="SMART" id="SM00608">
    <property type="entry name" value="ACR"/>
    <property type="match status" value="1"/>
</dbReference>
<evidence type="ECO:0000256" key="8">
    <source>
        <dbReference type="SAM" id="Phobius"/>
    </source>
</evidence>
<dbReference type="InterPro" id="IPR006586">
    <property type="entry name" value="ADAM_Cys-rich"/>
</dbReference>
<evidence type="ECO:0000256" key="3">
    <source>
        <dbReference type="ARBA" id="ARBA00022833"/>
    </source>
</evidence>
<dbReference type="SMART" id="SM00050">
    <property type="entry name" value="DISIN"/>
    <property type="match status" value="1"/>
</dbReference>
<dbReference type="Pfam" id="PF00200">
    <property type="entry name" value="Disintegrin"/>
    <property type="match status" value="1"/>
</dbReference>
<feature type="domain" description="Peptidase M12B" evidence="10">
    <location>
        <begin position="76"/>
        <end position="281"/>
    </location>
</feature>
<feature type="binding site" evidence="7">
    <location>
        <position position="231"/>
    </location>
    <ligand>
        <name>Zn(2+)</name>
        <dbReference type="ChEBI" id="CHEBI:29105"/>
        <note>catalytic</note>
    </ligand>
</feature>
<evidence type="ECO:0000256" key="2">
    <source>
        <dbReference type="ARBA" id="ARBA00022801"/>
    </source>
</evidence>
<dbReference type="EMBL" id="NCKU01002782">
    <property type="protein sequence ID" value="RWS08796.1"/>
    <property type="molecule type" value="Genomic_DNA"/>
</dbReference>
<comment type="caution">
    <text evidence="13">The sequence shown here is derived from an EMBL/GenBank/DDBJ whole genome shotgun (WGS) entry which is preliminary data.</text>
</comment>
<dbReference type="InterPro" id="IPR036436">
    <property type="entry name" value="Disintegrin_dom_sf"/>
</dbReference>
<feature type="disulfide bond" evidence="7">
    <location>
        <begin position="196"/>
        <end position="276"/>
    </location>
</feature>
<keyword evidence="13" id="KW-0401">Integrin</keyword>
<evidence type="ECO:0000259" key="10">
    <source>
        <dbReference type="PROSITE" id="PS50215"/>
    </source>
</evidence>
<feature type="disulfide bond" evidence="6">
    <location>
        <begin position="343"/>
        <end position="363"/>
    </location>
</feature>
<feature type="binding site" evidence="7">
    <location>
        <position position="221"/>
    </location>
    <ligand>
        <name>Zn(2+)</name>
        <dbReference type="ChEBI" id="CHEBI:29105"/>
        <note>catalytic</note>
    </ligand>
</feature>
<proteinExistence type="predicted"/>
<evidence type="ECO:0000313" key="13">
    <source>
        <dbReference type="EMBL" id="RWS08796.1"/>
    </source>
</evidence>
<dbReference type="SUPFAM" id="SSF55486">
    <property type="entry name" value="Metalloproteases ('zincins'), catalytic domain"/>
    <property type="match status" value="1"/>
</dbReference>
<evidence type="ECO:0000256" key="4">
    <source>
        <dbReference type="ARBA" id="ARBA00023049"/>
    </source>
</evidence>
<dbReference type="Gene3D" id="3.40.390.10">
    <property type="entry name" value="Collagenase (Catalytic Domain)"/>
    <property type="match status" value="1"/>
</dbReference>
<accession>A0A3S3NZB3</accession>
<organism evidence="13 15">
    <name type="scientific">Dinothrombium tinctorium</name>
    <dbReference type="NCBI Taxonomy" id="1965070"/>
    <lineage>
        <taxon>Eukaryota</taxon>
        <taxon>Metazoa</taxon>
        <taxon>Ecdysozoa</taxon>
        <taxon>Arthropoda</taxon>
        <taxon>Chelicerata</taxon>
        <taxon>Arachnida</taxon>
        <taxon>Acari</taxon>
        <taxon>Acariformes</taxon>
        <taxon>Trombidiformes</taxon>
        <taxon>Prostigmata</taxon>
        <taxon>Anystina</taxon>
        <taxon>Parasitengona</taxon>
        <taxon>Trombidioidea</taxon>
        <taxon>Trombidiidae</taxon>
        <taxon>Dinothrombium</taxon>
    </lineage>
</organism>
<keyword evidence="15" id="KW-1185">Reference proteome</keyword>
<feature type="active site" evidence="7">
    <location>
        <position position="222"/>
    </location>
</feature>
<dbReference type="GO" id="GO:0004222">
    <property type="term" value="F:metalloendopeptidase activity"/>
    <property type="evidence" value="ECO:0007669"/>
    <property type="project" value="InterPro"/>
</dbReference>
<dbReference type="InterPro" id="IPR024079">
    <property type="entry name" value="MetalloPept_cat_dom_sf"/>
</dbReference>
<gene>
    <name evidence="11" type="ORF">B4U79_02045</name>
    <name evidence="14" type="ORF">B4U79_03384</name>
    <name evidence="12" type="ORF">B4U79_09533</name>
    <name evidence="13" type="ORF">B4U79_14745</name>
</gene>
<reference evidence="13 15" key="1">
    <citation type="journal article" date="2018" name="Gigascience">
        <title>Genomes of trombidid mites reveal novel predicted allergens and laterally-transferred genes associated with secondary metabolism.</title>
        <authorList>
            <person name="Dong X."/>
            <person name="Chaisiri K."/>
            <person name="Xia D."/>
            <person name="Armstrong S.D."/>
            <person name="Fang Y."/>
            <person name="Donnelly M.J."/>
            <person name="Kadowaki T."/>
            <person name="McGarry J.W."/>
            <person name="Darby A.C."/>
            <person name="Makepeace B.L."/>
        </authorList>
    </citation>
    <scope>NUCLEOTIDE SEQUENCE [LARGE SCALE GENOMIC DNA]</scope>
    <source>
        <strain evidence="13">UoL-WK</strain>
    </source>
</reference>
<keyword evidence="2" id="KW-0378">Hydrolase</keyword>
<dbReference type="Gene3D" id="4.10.70.10">
    <property type="entry name" value="Disintegrin domain"/>
    <property type="match status" value="1"/>
</dbReference>
<name>A0A3S3NZB3_9ACAR</name>
<keyword evidence="1" id="KW-0645">Protease</keyword>
<keyword evidence="7" id="KW-0479">Metal-binding</keyword>
<evidence type="ECO:0000313" key="12">
    <source>
        <dbReference type="EMBL" id="RWS07942.1"/>
    </source>
</evidence>
<dbReference type="EMBL" id="NCKU01004068">
    <property type="protein sequence ID" value="RWS06491.1"/>
    <property type="molecule type" value="Genomic_DNA"/>
</dbReference>
<keyword evidence="4" id="KW-0482">Metalloprotease</keyword>
<dbReference type="AlphaFoldDB" id="A0A3S3NZB3"/>